<dbReference type="EMBL" id="CP004025">
    <property type="protein sequence ID" value="AGC43305.1"/>
    <property type="molecule type" value="Genomic_DNA"/>
</dbReference>
<evidence type="ECO:0000256" key="1">
    <source>
        <dbReference type="SAM" id="MobiDB-lite"/>
    </source>
</evidence>
<feature type="transmembrane region" description="Helical" evidence="2">
    <location>
        <begin position="267"/>
        <end position="286"/>
    </location>
</feature>
<proteinExistence type="predicted"/>
<reference evidence="3 4" key="1">
    <citation type="journal article" date="2013" name="Genome Announc.">
        <title>Complete genome sequence of Myxococcus stipitatus strain DSM 14675, a fruiting myxobacterium.</title>
        <authorList>
            <person name="Huntley S."/>
            <person name="Kneip S."/>
            <person name="Treuner-Lange A."/>
            <person name="Sogaard-Andersen L."/>
        </authorList>
    </citation>
    <scope>NUCLEOTIDE SEQUENCE [LARGE SCALE GENOMIC DNA]</scope>
    <source>
        <strain evidence="4">DSM 14675 / JCM 12634 / Mx s8</strain>
    </source>
</reference>
<dbReference type="eggNOG" id="ENOG5032QVZ">
    <property type="taxonomic scope" value="Bacteria"/>
</dbReference>
<keyword evidence="2" id="KW-0472">Membrane</keyword>
<feature type="transmembrane region" description="Helical" evidence="2">
    <location>
        <begin position="30"/>
        <end position="50"/>
    </location>
</feature>
<evidence type="ECO:0008006" key="5">
    <source>
        <dbReference type="Google" id="ProtNLM"/>
    </source>
</evidence>
<keyword evidence="4" id="KW-1185">Reference proteome</keyword>
<name>L7U622_MYXSD</name>
<dbReference type="HOGENOM" id="CLU_044809_0_0_7"/>
<feature type="region of interest" description="Disordered" evidence="1">
    <location>
        <begin position="1"/>
        <end position="22"/>
    </location>
</feature>
<dbReference type="PATRIC" id="fig|1278073.3.peg.2011"/>
<feature type="transmembrane region" description="Helical" evidence="2">
    <location>
        <begin position="353"/>
        <end position="374"/>
    </location>
</feature>
<feature type="transmembrane region" description="Helical" evidence="2">
    <location>
        <begin position="102"/>
        <end position="127"/>
    </location>
</feature>
<feature type="transmembrane region" description="Helical" evidence="2">
    <location>
        <begin position="415"/>
        <end position="432"/>
    </location>
</feature>
<evidence type="ECO:0000313" key="3">
    <source>
        <dbReference type="EMBL" id="AGC43305.1"/>
    </source>
</evidence>
<keyword evidence="2" id="KW-1133">Transmembrane helix</keyword>
<feature type="transmembrane region" description="Helical" evidence="2">
    <location>
        <begin position="325"/>
        <end position="341"/>
    </location>
</feature>
<sequence length="472" mass="52309">MLEASLPGTRPPAPRQERALKQSSSRGPRWSLALVFVVVTVVYECCPIKGVGDLFWSLPTVFSVIREGNADLNEYQDAFHYYPGAVEVIDGKYRNFFPVGSALLALGPIWVFNGGVNLVAPVAEHFPKLNKGVSNWKKNFARVGNIDASFFFTTEMVLASLFMGLAAVFIQLMASELLPWRWALVVTGVFAFCSSVWSTATRDLGQHGPSVLMLSIALWLLVRARRVPSSAAWAGLFVGLSYVMRPTNSLSVIVLSLLVAIRYRRFFLAYCGMGLLVAATFFAYNWSVYSAILPPYFQAGRIAPQSGALMAEALAGNLVSPARGLFIYSPIFLLSLYGLFLELRDKSHRVEAAAFGLILVLHWLTVSSFPHWWAGHSYGPRYMTDMTPYLCYFLVPVVDRLRMAASSPRPVWRRGFVLTFVLLAGLSVFTHLRGATSSAVVNWNGLPLDVDTHPSRLWDFGDIAFLRGLSKP</sequence>
<dbReference type="AlphaFoldDB" id="L7U622"/>
<evidence type="ECO:0000313" key="4">
    <source>
        <dbReference type="Proteomes" id="UP000011131"/>
    </source>
</evidence>
<protein>
    <recommendedName>
        <fullName evidence="5">Glycosyltransferase RgtA/B/C/D-like domain-containing protein</fullName>
    </recommendedName>
</protein>
<evidence type="ECO:0000256" key="2">
    <source>
        <dbReference type="SAM" id="Phobius"/>
    </source>
</evidence>
<keyword evidence="2" id="KW-0812">Transmembrane</keyword>
<feature type="transmembrane region" description="Helical" evidence="2">
    <location>
        <begin position="148"/>
        <end position="174"/>
    </location>
</feature>
<feature type="transmembrane region" description="Helical" evidence="2">
    <location>
        <begin position="180"/>
        <end position="197"/>
    </location>
</feature>
<feature type="transmembrane region" description="Helical" evidence="2">
    <location>
        <begin position="204"/>
        <end position="222"/>
    </location>
</feature>
<feature type="transmembrane region" description="Helical" evidence="2">
    <location>
        <begin position="242"/>
        <end position="260"/>
    </location>
</feature>
<gene>
    <name evidence="3" type="ordered locus">MYSTI_01976</name>
</gene>
<organism evidence="3 4">
    <name type="scientific">Myxococcus stipitatus (strain DSM 14675 / JCM 12634 / Mx s8)</name>
    <dbReference type="NCBI Taxonomy" id="1278073"/>
    <lineage>
        <taxon>Bacteria</taxon>
        <taxon>Pseudomonadati</taxon>
        <taxon>Myxococcota</taxon>
        <taxon>Myxococcia</taxon>
        <taxon>Myxococcales</taxon>
        <taxon>Cystobacterineae</taxon>
        <taxon>Myxococcaceae</taxon>
        <taxon>Myxococcus</taxon>
    </lineage>
</organism>
<accession>L7U622</accession>
<dbReference type="STRING" id="1278073.MYSTI_01976"/>
<dbReference type="KEGG" id="msd:MYSTI_01976"/>
<dbReference type="Proteomes" id="UP000011131">
    <property type="component" value="Chromosome"/>
</dbReference>